<gene>
    <name evidence="2" type="ORF">V4F39_06460</name>
</gene>
<evidence type="ECO:0008006" key="4">
    <source>
        <dbReference type="Google" id="ProtNLM"/>
    </source>
</evidence>
<dbReference type="RefSeq" id="WP_332288493.1">
    <property type="nucleotide sequence ID" value="NZ_JAZIBG010000019.1"/>
</dbReference>
<name>A0AAW9QES3_9BURK</name>
<comment type="caution">
    <text evidence="2">The sequence shown here is derived from an EMBL/GenBank/DDBJ whole genome shotgun (WGS) entry which is preliminary data.</text>
</comment>
<evidence type="ECO:0000256" key="1">
    <source>
        <dbReference type="SAM" id="MobiDB-lite"/>
    </source>
</evidence>
<reference evidence="2 3" key="1">
    <citation type="submission" date="2024-02" db="EMBL/GenBank/DDBJ databases">
        <title>Genome sequence of Aquincola sp. MAHUQ-54.</title>
        <authorList>
            <person name="Huq M.A."/>
        </authorList>
    </citation>
    <scope>NUCLEOTIDE SEQUENCE [LARGE SCALE GENOMIC DNA]</scope>
    <source>
        <strain evidence="2 3">MAHUQ-54</strain>
    </source>
</reference>
<evidence type="ECO:0000313" key="3">
    <source>
        <dbReference type="Proteomes" id="UP001336250"/>
    </source>
</evidence>
<dbReference type="Proteomes" id="UP001336250">
    <property type="component" value="Unassembled WGS sequence"/>
</dbReference>
<proteinExistence type="predicted"/>
<sequence>MTMRVGEEEGRGFEVVDDLLPPAEFAAVWHSVHQLRYETGGAWNKLWGLASPMPAVSASTSSFDRPLGDGLDGLMGMMEERMRASSLFDRPWAELLALVFLQPRGSRLGAHGDSRYAGSAVFYAHPVWEPDWGGELFFPQMPRQDDGEEPEPLDGPLAEARQRAREASQGTGCFVAARPNRLVLIRHGVWHRTQRVDPDAGAHLRCAVAAFAVPLT</sequence>
<dbReference type="Gene3D" id="2.60.120.620">
    <property type="entry name" value="q2cbj1_9rhob like domain"/>
    <property type="match status" value="1"/>
</dbReference>
<feature type="region of interest" description="Disordered" evidence="1">
    <location>
        <begin position="141"/>
        <end position="164"/>
    </location>
</feature>
<organism evidence="2 3">
    <name type="scientific">Aquincola agrisoli</name>
    <dbReference type="NCBI Taxonomy" id="3119538"/>
    <lineage>
        <taxon>Bacteria</taxon>
        <taxon>Pseudomonadati</taxon>
        <taxon>Pseudomonadota</taxon>
        <taxon>Betaproteobacteria</taxon>
        <taxon>Burkholderiales</taxon>
        <taxon>Sphaerotilaceae</taxon>
        <taxon>Aquincola</taxon>
    </lineage>
</organism>
<accession>A0AAW9QES3</accession>
<dbReference type="AlphaFoldDB" id="A0AAW9QES3"/>
<evidence type="ECO:0000313" key="2">
    <source>
        <dbReference type="EMBL" id="MEF7613550.1"/>
    </source>
</evidence>
<protein>
    <recommendedName>
        <fullName evidence="4">2-oxoglutarate-Fe(II)-dependent oxygenase superfamily protein</fullName>
    </recommendedName>
</protein>
<keyword evidence="3" id="KW-1185">Reference proteome</keyword>
<dbReference type="EMBL" id="JAZIBG010000019">
    <property type="protein sequence ID" value="MEF7613550.1"/>
    <property type="molecule type" value="Genomic_DNA"/>
</dbReference>